<dbReference type="EMBL" id="CABEEZ010000118">
    <property type="protein sequence ID" value="VTR48033.1"/>
    <property type="molecule type" value="Genomic_DNA"/>
</dbReference>
<keyword evidence="1" id="KW-0449">Lipoprotein</keyword>
<gene>
    <name evidence="1" type="primary">mlaA_1</name>
    <name evidence="1" type="ORF">NCTC12965_05590</name>
</gene>
<proteinExistence type="predicted"/>
<name>A0A4U9VNV5_SERFO</name>
<dbReference type="AlphaFoldDB" id="A0A4U9VNV5"/>
<organism evidence="1">
    <name type="scientific">Serratia fonticola</name>
    <dbReference type="NCBI Taxonomy" id="47917"/>
    <lineage>
        <taxon>Bacteria</taxon>
        <taxon>Pseudomonadati</taxon>
        <taxon>Pseudomonadota</taxon>
        <taxon>Gammaproteobacteria</taxon>
        <taxon>Enterobacterales</taxon>
        <taxon>Yersiniaceae</taxon>
        <taxon>Serratia</taxon>
    </lineage>
</organism>
<accession>A0A4U9VNV5</accession>
<sequence>MGGLIDVAGMANPKLAREEPRRFGGTLGNYGVGYGRMSTYRSTAASPFVKTVATGRIAFIRC</sequence>
<evidence type="ECO:0000313" key="1">
    <source>
        <dbReference type="EMBL" id="VTR48033.1"/>
    </source>
</evidence>
<reference evidence="1" key="1">
    <citation type="submission" date="2019-05" db="EMBL/GenBank/DDBJ databases">
        <authorList>
            <consortium name="Pathogen Informatics"/>
        </authorList>
    </citation>
    <scope>NUCLEOTIDE SEQUENCE [LARGE SCALE GENOMIC DNA]</scope>
    <source>
        <strain evidence="1">NCTC12965</strain>
    </source>
</reference>
<protein>
    <submittedName>
        <fullName evidence="1">Probable phospholipid-binding lipoprotein mlaA</fullName>
    </submittedName>
</protein>